<dbReference type="InterPro" id="IPR008599">
    <property type="entry name" value="Diacid_rec"/>
</dbReference>
<evidence type="ECO:0000259" key="3">
    <source>
        <dbReference type="Pfam" id="PF13556"/>
    </source>
</evidence>
<evidence type="ECO:0000313" key="5">
    <source>
        <dbReference type="EMBL" id="MUG67836.1"/>
    </source>
</evidence>
<proteinExistence type="inferred from homology"/>
<dbReference type="Proteomes" id="UP000215596">
    <property type="component" value="Unassembled WGS sequence"/>
</dbReference>
<evidence type="ECO:0000256" key="1">
    <source>
        <dbReference type="ARBA" id="ARBA00006754"/>
    </source>
</evidence>
<dbReference type="OrthoDB" id="9792148at2"/>
<accession>A0A268EVG8</accession>
<dbReference type="Proteomes" id="UP000435177">
    <property type="component" value="Unassembled WGS sequence"/>
</dbReference>
<dbReference type="PANTHER" id="PTHR33744">
    <property type="entry name" value="CARBOHYDRATE DIACID REGULATOR"/>
    <property type="match status" value="1"/>
</dbReference>
<comment type="similarity">
    <text evidence="1">Belongs to the CdaR family.</text>
</comment>
<feature type="domain" description="CdaR GGDEF-like" evidence="4">
    <location>
        <begin position="143"/>
        <end position="262"/>
    </location>
</feature>
<organism evidence="6 7">
    <name type="scientific">Paenibacillus campinasensis</name>
    <dbReference type="NCBI Taxonomy" id="66347"/>
    <lineage>
        <taxon>Bacteria</taxon>
        <taxon>Bacillati</taxon>
        <taxon>Bacillota</taxon>
        <taxon>Bacilli</taxon>
        <taxon>Bacillales</taxon>
        <taxon>Paenibacillaceae</taxon>
        <taxon>Paenibacillus</taxon>
    </lineage>
</organism>
<dbReference type="InterPro" id="IPR051448">
    <property type="entry name" value="CdaR-like_regulators"/>
</dbReference>
<dbReference type="InterPro" id="IPR042070">
    <property type="entry name" value="PucR_C-HTH_sf"/>
</dbReference>
<evidence type="ECO:0000259" key="4">
    <source>
        <dbReference type="Pfam" id="PF17853"/>
    </source>
</evidence>
<dbReference type="Pfam" id="PF13556">
    <property type="entry name" value="HTH_30"/>
    <property type="match status" value="1"/>
</dbReference>
<feature type="domain" description="PucR C-terminal helix-turn-helix" evidence="3">
    <location>
        <begin position="312"/>
        <end position="367"/>
    </location>
</feature>
<dbReference type="Pfam" id="PF17853">
    <property type="entry name" value="GGDEF_2"/>
    <property type="match status" value="1"/>
</dbReference>
<gene>
    <name evidence="6" type="ORF">CHH67_10450</name>
    <name evidence="5" type="ORF">GNP94_17760</name>
</gene>
<dbReference type="Gene3D" id="1.10.10.2840">
    <property type="entry name" value="PucR C-terminal helix-turn-helix domain"/>
    <property type="match status" value="1"/>
</dbReference>
<sequence>MQFLTRELAQEIVERTMSILNRNINVMNESGVIIGSGDPERIGQLHDGALLVLRTGERVEIDQLRAAELKSSRPGINLPISFNGQTVGVVGITGEPEDIRNYAELVRMAAELVLEQSFLLENVQWKQRIQNDIVNQLISEENVDEESVIERARAVGIALRQPRMVIVLDGPDSTEAAVQKRVRAVQYEVGRSDLIGVTFNHEIVILKSVPEAPQAQNTELTLFLKRLLQVAGGSVLIGCGSLAERPKGLQASFNQARSAIQVGGRLRAGARVYRYEDYRLEIMLSQLAWEEEDQQAFAFYEQLLGHEKKGELAHTLEVFIEEGGELHSIAERLFIHRNTLRYRLDKITELTGRDPRNLKGLMELYIARLWHHLR</sequence>
<dbReference type="InterPro" id="IPR025736">
    <property type="entry name" value="PucR_C-HTH_dom"/>
</dbReference>
<dbReference type="EMBL" id="WOAA01000018">
    <property type="protein sequence ID" value="MUG67836.1"/>
    <property type="molecule type" value="Genomic_DNA"/>
</dbReference>
<dbReference type="SUPFAM" id="SSF46689">
    <property type="entry name" value="Homeodomain-like"/>
    <property type="match status" value="1"/>
</dbReference>
<dbReference type="EMBL" id="NPBY01000031">
    <property type="protein sequence ID" value="PAD77122.1"/>
    <property type="molecule type" value="Genomic_DNA"/>
</dbReference>
<evidence type="ECO:0000259" key="2">
    <source>
        <dbReference type="Pfam" id="PF05651"/>
    </source>
</evidence>
<dbReference type="AlphaFoldDB" id="A0A268EVG8"/>
<name>A0A268EVG8_9BACL</name>
<reference evidence="5 8" key="2">
    <citation type="submission" date="2019-11" db="EMBL/GenBank/DDBJ databases">
        <title>Draft genome sequences of five Paenibacillus species of dairy origin.</title>
        <authorList>
            <person name="Olajide A.M."/>
            <person name="Chen S."/>
            <person name="Lapointe G."/>
        </authorList>
    </citation>
    <scope>NUCLEOTIDE SEQUENCE [LARGE SCALE GENOMIC DNA]</scope>
    <source>
        <strain evidence="5 8">3CS1</strain>
    </source>
</reference>
<feature type="domain" description="Putative sugar diacid recognition" evidence="2">
    <location>
        <begin position="4"/>
        <end position="137"/>
    </location>
</feature>
<keyword evidence="8" id="KW-1185">Reference proteome</keyword>
<dbReference type="InterPro" id="IPR041522">
    <property type="entry name" value="CdaR_GGDEF"/>
</dbReference>
<comment type="caution">
    <text evidence="6">The sequence shown here is derived from an EMBL/GenBank/DDBJ whole genome shotgun (WGS) entry which is preliminary data.</text>
</comment>
<protein>
    <submittedName>
        <fullName evidence="6">Sugar diacid utilization regulator</fullName>
    </submittedName>
</protein>
<evidence type="ECO:0000313" key="6">
    <source>
        <dbReference type="EMBL" id="PAD77122.1"/>
    </source>
</evidence>
<reference evidence="6 7" key="1">
    <citation type="submission" date="2017-07" db="EMBL/GenBank/DDBJ databases">
        <title>Isolation and whole genome analysis of endospore-forming bacteria from heroin.</title>
        <authorList>
            <person name="Kalinowski J."/>
            <person name="Ahrens B."/>
            <person name="Al-Dilaimi A."/>
            <person name="Winkler A."/>
            <person name="Wibberg D."/>
            <person name="Schleenbecker U."/>
            <person name="Ruckert C."/>
            <person name="Wolfel R."/>
            <person name="Grass G."/>
        </authorList>
    </citation>
    <scope>NUCLEOTIDE SEQUENCE [LARGE SCALE GENOMIC DNA]</scope>
    <source>
        <strain evidence="6 7">7537-G1</strain>
    </source>
</reference>
<dbReference type="RefSeq" id="WP_095265126.1">
    <property type="nucleotide sequence ID" value="NZ_NPBY01000031.1"/>
</dbReference>
<dbReference type="PANTHER" id="PTHR33744:SF15">
    <property type="entry name" value="CARBOHYDRATE DIACID REGULATOR"/>
    <property type="match status" value="1"/>
</dbReference>
<evidence type="ECO:0000313" key="8">
    <source>
        <dbReference type="Proteomes" id="UP000435177"/>
    </source>
</evidence>
<dbReference type="InterPro" id="IPR009057">
    <property type="entry name" value="Homeodomain-like_sf"/>
</dbReference>
<dbReference type="Pfam" id="PF05651">
    <property type="entry name" value="Diacid_rec"/>
    <property type="match status" value="1"/>
</dbReference>
<evidence type="ECO:0000313" key="7">
    <source>
        <dbReference type="Proteomes" id="UP000215596"/>
    </source>
</evidence>